<keyword evidence="7 9" id="KW-0234">DNA repair</keyword>
<comment type="function">
    <text evidence="9">Involved in the cellular defense against the biological effects of O6-methylguanine (O6-MeG) and O4-methylthymine (O4-MeT) in DNA. Repairs the methylated nucleobase in DNA by stoichiometrically transferring the methyl group to a cysteine residue in the enzyme. This is a suicide reaction: the enzyme is irreversibly inactivated.</text>
</comment>
<dbReference type="InterPro" id="IPR036388">
    <property type="entry name" value="WH-like_DNA-bd_sf"/>
</dbReference>
<dbReference type="HAMAP" id="MF_00772">
    <property type="entry name" value="OGT"/>
    <property type="match status" value="1"/>
</dbReference>
<protein>
    <recommendedName>
        <fullName evidence="9">Methylated-DNA--protein-cysteine methyltransferase</fullName>
        <ecNumber evidence="9">2.1.1.63</ecNumber>
    </recommendedName>
    <alternativeName>
        <fullName evidence="9">6-O-methylguanine-DNA methyltransferase</fullName>
        <shortName evidence="9">MGMT</shortName>
    </alternativeName>
    <alternativeName>
        <fullName evidence="9">O-6-methylguanine-DNA-alkyltransferase</fullName>
    </alternativeName>
</protein>
<evidence type="ECO:0000256" key="5">
    <source>
        <dbReference type="ARBA" id="ARBA00022679"/>
    </source>
</evidence>
<comment type="miscellaneous">
    <text evidence="9">This enzyme catalyzes only one turnover and therefore is not strictly catalytic. According to one definition, an enzyme is a biocatalyst that acts repeatedly and over many reaction cycles.</text>
</comment>
<evidence type="ECO:0000259" key="11">
    <source>
        <dbReference type="Pfam" id="PF02870"/>
    </source>
</evidence>
<evidence type="ECO:0000313" key="16">
    <source>
        <dbReference type="EMBL" id="RHN19352.1"/>
    </source>
</evidence>
<organism evidence="12 17">
    <name type="scientific">Dorea formicigenerans</name>
    <dbReference type="NCBI Taxonomy" id="39486"/>
    <lineage>
        <taxon>Bacteria</taxon>
        <taxon>Bacillati</taxon>
        <taxon>Bacillota</taxon>
        <taxon>Clostridia</taxon>
        <taxon>Lachnospirales</taxon>
        <taxon>Lachnospiraceae</taxon>
        <taxon>Dorea</taxon>
    </lineage>
</organism>
<dbReference type="Proteomes" id="UP000285652">
    <property type="component" value="Unassembled WGS sequence"/>
</dbReference>
<dbReference type="InterPro" id="IPR008332">
    <property type="entry name" value="MethylG_MeTrfase_N"/>
</dbReference>
<reference evidence="17 18" key="1">
    <citation type="submission" date="2018-08" db="EMBL/GenBank/DDBJ databases">
        <title>A genome reference for cultivated species of the human gut microbiota.</title>
        <authorList>
            <person name="Zou Y."/>
            <person name="Xue W."/>
            <person name="Luo G."/>
        </authorList>
    </citation>
    <scope>NUCLEOTIDE SEQUENCE [LARGE SCALE GENOMIC DNA]</scope>
    <source>
        <strain evidence="13 18">AF19-4AC</strain>
        <strain evidence="16 21">AF31-13BH</strain>
        <strain evidence="15 19">AM37-5</strain>
        <strain evidence="14 20">AM42-8</strain>
        <strain evidence="12 17">OM03-2</strain>
    </source>
</reference>
<dbReference type="Pfam" id="PF01035">
    <property type="entry name" value="DNA_binding_1"/>
    <property type="match status" value="1"/>
</dbReference>
<keyword evidence="3 9" id="KW-0963">Cytoplasm</keyword>
<feature type="domain" description="Methylguanine DNA methyltransferase ribonuclease-like" evidence="11">
    <location>
        <begin position="3"/>
        <end position="73"/>
    </location>
</feature>
<evidence type="ECO:0000313" key="13">
    <source>
        <dbReference type="EMBL" id="RGT06998.1"/>
    </source>
</evidence>
<dbReference type="InterPro" id="IPR001497">
    <property type="entry name" value="MethylDNA_cys_MeTrfase_AS"/>
</dbReference>
<dbReference type="EMBL" id="QSHK01000008">
    <property type="protein sequence ID" value="RHC05558.1"/>
    <property type="molecule type" value="Genomic_DNA"/>
</dbReference>
<dbReference type="PROSITE" id="PS00374">
    <property type="entry name" value="MGMT"/>
    <property type="match status" value="1"/>
</dbReference>
<evidence type="ECO:0000256" key="7">
    <source>
        <dbReference type="ARBA" id="ARBA00023204"/>
    </source>
</evidence>
<dbReference type="Proteomes" id="UP000260841">
    <property type="component" value="Unassembled WGS sequence"/>
</dbReference>
<dbReference type="EMBL" id="QRQQ01000001">
    <property type="protein sequence ID" value="RHN19352.1"/>
    <property type="molecule type" value="Genomic_DNA"/>
</dbReference>
<dbReference type="PANTHER" id="PTHR10815">
    <property type="entry name" value="METHYLATED-DNA--PROTEIN-CYSTEINE METHYLTRANSFERASE"/>
    <property type="match status" value="1"/>
</dbReference>
<dbReference type="FunFam" id="1.10.10.10:FF:000214">
    <property type="entry name" value="Methylated-DNA--protein-cysteine methyltransferase"/>
    <property type="match status" value="1"/>
</dbReference>
<dbReference type="NCBIfam" id="TIGR00589">
    <property type="entry name" value="ogt"/>
    <property type="match status" value="1"/>
</dbReference>
<dbReference type="Gene3D" id="1.10.10.10">
    <property type="entry name" value="Winged helix-like DNA-binding domain superfamily/Winged helix DNA-binding domain"/>
    <property type="match status" value="1"/>
</dbReference>
<evidence type="ECO:0000313" key="18">
    <source>
        <dbReference type="Proteomes" id="UP000283630"/>
    </source>
</evidence>
<dbReference type="InterPro" id="IPR036217">
    <property type="entry name" value="MethylDNA_cys_MeTrfase_DNAb"/>
</dbReference>
<comment type="subcellular location">
    <subcellularLocation>
        <location evidence="9">Cytoplasm</location>
    </subcellularLocation>
</comment>
<dbReference type="EMBL" id="QSFS01000005">
    <property type="protein sequence ID" value="RHA70983.1"/>
    <property type="molecule type" value="Genomic_DNA"/>
</dbReference>
<dbReference type="Proteomes" id="UP000285642">
    <property type="component" value="Unassembled WGS sequence"/>
</dbReference>
<evidence type="ECO:0000256" key="4">
    <source>
        <dbReference type="ARBA" id="ARBA00022603"/>
    </source>
</evidence>
<evidence type="ECO:0000313" key="17">
    <source>
        <dbReference type="Proteomes" id="UP000260841"/>
    </source>
</evidence>
<comment type="caution">
    <text evidence="12">The sequence shown here is derived from an EMBL/GenBank/DDBJ whole genome shotgun (WGS) entry which is preliminary data.</text>
</comment>
<dbReference type="GO" id="GO:0005737">
    <property type="term" value="C:cytoplasm"/>
    <property type="evidence" value="ECO:0007669"/>
    <property type="project" value="UniProtKB-SubCell"/>
</dbReference>
<gene>
    <name evidence="15" type="ORF">DW860_11115</name>
    <name evidence="14" type="ORF">DW924_05580</name>
    <name evidence="13" type="ORF">DWX53_13850</name>
    <name evidence="16" type="ORF">DWZ24_02095</name>
    <name evidence="12" type="ORF">DXB36_03015</name>
</gene>
<feature type="active site" description="Nucleophile; methyl group acceptor" evidence="9">
    <location>
        <position position="134"/>
    </location>
</feature>
<evidence type="ECO:0000259" key="10">
    <source>
        <dbReference type="Pfam" id="PF01035"/>
    </source>
</evidence>
<dbReference type="EMBL" id="QSVB01000002">
    <property type="protein sequence ID" value="RGN93306.1"/>
    <property type="molecule type" value="Genomic_DNA"/>
</dbReference>
<dbReference type="InterPro" id="IPR023546">
    <property type="entry name" value="MGMT"/>
</dbReference>
<keyword evidence="4 9" id="KW-0489">Methyltransferase</keyword>
<dbReference type="AlphaFoldDB" id="A0A3E5EWH4"/>
<dbReference type="Gene3D" id="3.30.160.70">
    <property type="entry name" value="Methylated DNA-protein cysteine methyltransferase domain"/>
    <property type="match status" value="1"/>
</dbReference>
<evidence type="ECO:0000313" key="19">
    <source>
        <dbReference type="Proteomes" id="UP000284742"/>
    </source>
</evidence>
<comment type="similarity">
    <text evidence="2 9">Belongs to the MGMT family.</text>
</comment>
<evidence type="ECO:0000313" key="15">
    <source>
        <dbReference type="EMBL" id="RHC05558.1"/>
    </source>
</evidence>
<evidence type="ECO:0000256" key="1">
    <source>
        <dbReference type="ARBA" id="ARBA00001286"/>
    </source>
</evidence>
<comment type="catalytic activity">
    <reaction evidence="1 9">
        <text>a 4-O-methyl-thymidine in DNA + L-cysteinyl-[protein] = a thymidine in DNA + S-methyl-L-cysteinyl-[protein]</text>
        <dbReference type="Rhea" id="RHEA:53428"/>
        <dbReference type="Rhea" id="RHEA-COMP:10131"/>
        <dbReference type="Rhea" id="RHEA-COMP:10132"/>
        <dbReference type="Rhea" id="RHEA-COMP:13555"/>
        <dbReference type="Rhea" id="RHEA-COMP:13556"/>
        <dbReference type="ChEBI" id="CHEBI:29950"/>
        <dbReference type="ChEBI" id="CHEBI:82612"/>
        <dbReference type="ChEBI" id="CHEBI:137386"/>
        <dbReference type="ChEBI" id="CHEBI:137387"/>
        <dbReference type="EC" id="2.1.1.63"/>
    </reaction>
</comment>
<sequence length="177" mass="19751">MQYTSHYCSPIGDILLAADDIGLTGLWFEGQKYFALYLDKEHEEKEVPLFEKVKQWLDIYFSGKEPDFTVPLHFTGTDFQNEVWEILYTIPYGQTMTYGEIAKQIAVKKGLPRMSAQAVGGAVGHNEISIIVPCHRVVGTNGSLTGYAGGIDKKIKLLQLEKADMESLFTPKKGTAL</sequence>
<evidence type="ECO:0000313" key="12">
    <source>
        <dbReference type="EMBL" id="RGN93306.1"/>
    </source>
</evidence>
<proteinExistence type="inferred from homology"/>
<dbReference type="SUPFAM" id="SSF53155">
    <property type="entry name" value="Methylated DNA-protein cysteine methyltransferase domain"/>
    <property type="match status" value="1"/>
</dbReference>
<accession>A0A3E5EWH4</accession>
<dbReference type="InterPro" id="IPR036631">
    <property type="entry name" value="MGMT_N_sf"/>
</dbReference>
<dbReference type="EC" id="2.1.1.63" evidence="9"/>
<dbReference type="InterPro" id="IPR014048">
    <property type="entry name" value="MethylDNA_cys_MeTrfase_DNA-bd"/>
</dbReference>
<dbReference type="CDD" id="cd06445">
    <property type="entry name" value="ATase"/>
    <property type="match status" value="1"/>
</dbReference>
<name>A0A3E5EWH4_9FIRM</name>
<evidence type="ECO:0000256" key="8">
    <source>
        <dbReference type="ARBA" id="ARBA00049348"/>
    </source>
</evidence>
<evidence type="ECO:0000256" key="3">
    <source>
        <dbReference type="ARBA" id="ARBA00022490"/>
    </source>
</evidence>
<dbReference type="GO" id="GO:0003908">
    <property type="term" value="F:methylated-DNA-[protein]-cysteine S-methyltransferase activity"/>
    <property type="evidence" value="ECO:0007669"/>
    <property type="project" value="UniProtKB-UniRule"/>
</dbReference>
<evidence type="ECO:0000313" key="14">
    <source>
        <dbReference type="EMBL" id="RHA70983.1"/>
    </source>
</evidence>
<evidence type="ECO:0000256" key="6">
    <source>
        <dbReference type="ARBA" id="ARBA00022763"/>
    </source>
</evidence>
<evidence type="ECO:0000256" key="2">
    <source>
        <dbReference type="ARBA" id="ARBA00008711"/>
    </source>
</evidence>
<keyword evidence="5 9" id="KW-0808">Transferase</keyword>
<dbReference type="GO" id="GO:0032259">
    <property type="term" value="P:methylation"/>
    <property type="evidence" value="ECO:0007669"/>
    <property type="project" value="UniProtKB-KW"/>
</dbReference>
<dbReference type="Proteomes" id="UP000284742">
    <property type="component" value="Unassembled WGS sequence"/>
</dbReference>
<dbReference type="PANTHER" id="PTHR10815:SF5">
    <property type="entry name" value="METHYLATED-DNA--PROTEIN-CYSTEINE METHYLTRANSFERASE"/>
    <property type="match status" value="1"/>
</dbReference>
<evidence type="ECO:0000313" key="21">
    <source>
        <dbReference type="Proteomes" id="UP000285652"/>
    </source>
</evidence>
<dbReference type="Pfam" id="PF02870">
    <property type="entry name" value="Methyltransf_1N"/>
    <property type="match status" value="1"/>
</dbReference>
<dbReference type="EMBL" id="QRWH01000018">
    <property type="protein sequence ID" value="RGT06998.1"/>
    <property type="molecule type" value="Genomic_DNA"/>
</dbReference>
<dbReference type="SUPFAM" id="SSF46767">
    <property type="entry name" value="Methylated DNA-protein cysteine methyltransferase, C-terminal domain"/>
    <property type="match status" value="1"/>
</dbReference>
<dbReference type="GO" id="GO:0006307">
    <property type="term" value="P:DNA alkylation repair"/>
    <property type="evidence" value="ECO:0007669"/>
    <property type="project" value="UniProtKB-UniRule"/>
</dbReference>
<dbReference type="RefSeq" id="WP_117605971.1">
    <property type="nucleotide sequence ID" value="NZ_QRQQ01000001.1"/>
</dbReference>
<comment type="catalytic activity">
    <reaction evidence="8 9">
        <text>a 6-O-methyl-2'-deoxyguanosine in DNA + L-cysteinyl-[protein] = S-methyl-L-cysteinyl-[protein] + a 2'-deoxyguanosine in DNA</text>
        <dbReference type="Rhea" id="RHEA:24000"/>
        <dbReference type="Rhea" id="RHEA-COMP:10131"/>
        <dbReference type="Rhea" id="RHEA-COMP:10132"/>
        <dbReference type="Rhea" id="RHEA-COMP:11367"/>
        <dbReference type="Rhea" id="RHEA-COMP:11368"/>
        <dbReference type="ChEBI" id="CHEBI:29950"/>
        <dbReference type="ChEBI" id="CHEBI:82612"/>
        <dbReference type="ChEBI" id="CHEBI:85445"/>
        <dbReference type="ChEBI" id="CHEBI:85448"/>
        <dbReference type="EC" id="2.1.1.63"/>
    </reaction>
</comment>
<feature type="domain" description="Methylated-DNA-[protein]-cysteine S-methyltransferase DNA binding" evidence="10">
    <location>
        <begin position="78"/>
        <end position="162"/>
    </location>
</feature>
<keyword evidence="6 9" id="KW-0227">DNA damage</keyword>
<evidence type="ECO:0000256" key="9">
    <source>
        <dbReference type="HAMAP-Rule" id="MF_00772"/>
    </source>
</evidence>
<dbReference type="Proteomes" id="UP000283630">
    <property type="component" value="Unassembled WGS sequence"/>
</dbReference>
<evidence type="ECO:0000313" key="20">
    <source>
        <dbReference type="Proteomes" id="UP000285642"/>
    </source>
</evidence>